<protein>
    <submittedName>
        <fullName evidence="2">Uncharacterized protein conserved in bacteria</fullName>
    </submittedName>
</protein>
<dbReference type="AlphaFoldDB" id="A0A9X8XHD6"/>
<evidence type="ECO:0000313" key="3">
    <source>
        <dbReference type="Proteomes" id="UP000254559"/>
    </source>
</evidence>
<feature type="transmembrane region" description="Helical" evidence="1">
    <location>
        <begin position="112"/>
        <end position="134"/>
    </location>
</feature>
<feature type="transmembrane region" description="Helical" evidence="1">
    <location>
        <begin position="57"/>
        <end position="79"/>
    </location>
</feature>
<reference evidence="2 3" key="1">
    <citation type="submission" date="2018-06" db="EMBL/GenBank/DDBJ databases">
        <authorList>
            <consortium name="Pathogen Informatics"/>
            <person name="Doyle S."/>
        </authorList>
    </citation>
    <scope>NUCLEOTIDE SEQUENCE [LARGE SCALE GENOMIC DNA]</scope>
    <source>
        <strain evidence="2 3">NCTC11564</strain>
    </source>
</reference>
<dbReference type="EMBL" id="UHFO01000001">
    <property type="protein sequence ID" value="SUN62636.1"/>
    <property type="molecule type" value="Genomic_DNA"/>
</dbReference>
<dbReference type="Proteomes" id="UP000254559">
    <property type="component" value="Unassembled WGS sequence"/>
</dbReference>
<keyword evidence="1" id="KW-0812">Transmembrane</keyword>
<keyword evidence="1" id="KW-0472">Membrane</keyword>
<evidence type="ECO:0000256" key="1">
    <source>
        <dbReference type="SAM" id="Phobius"/>
    </source>
</evidence>
<sequence>MVIYMKKLNRELLKLKNTKIYTYSIYFSLLLIGMLVVKDIFMSESVSRVGLNEWVKSNIMIGNFIFIHAISITFITLIFQREYANNIVQNILPYLEIKSSFIIEKIITWFRLHLIMTLISFLLTMIGGLIIFKGLNLTDYIISLITLYFKTCILGFAILLPNLIICIVQRNAFILSLISGAVSIILSVGFLQSSNILPYILPWSSAFILIFNANNPYVYCEVTSILILSLLSLIVSIKVLKKQEF</sequence>
<organism evidence="2 3">
    <name type="scientific">Streptococcus dysgalactiae subsp. equisimilis</name>
    <name type="common">Streptococcus equisimilis</name>
    <dbReference type="NCBI Taxonomy" id="119602"/>
    <lineage>
        <taxon>Bacteria</taxon>
        <taxon>Bacillati</taxon>
        <taxon>Bacillota</taxon>
        <taxon>Bacilli</taxon>
        <taxon>Lactobacillales</taxon>
        <taxon>Streptococcaceae</taxon>
        <taxon>Streptococcus</taxon>
    </lineage>
</organism>
<evidence type="ECO:0000313" key="2">
    <source>
        <dbReference type="EMBL" id="SUN62636.1"/>
    </source>
</evidence>
<dbReference type="Pfam" id="PF12730">
    <property type="entry name" value="ABC2_membrane_4"/>
    <property type="match status" value="1"/>
</dbReference>
<name>A0A9X8XHD6_STREQ</name>
<feature type="transmembrane region" description="Helical" evidence="1">
    <location>
        <begin position="172"/>
        <end position="196"/>
    </location>
</feature>
<feature type="transmembrane region" description="Helical" evidence="1">
    <location>
        <begin position="140"/>
        <end position="160"/>
    </location>
</feature>
<comment type="caution">
    <text evidence="2">The sequence shown here is derived from an EMBL/GenBank/DDBJ whole genome shotgun (WGS) entry which is preliminary data.</text>
</comment>
<feature type="transmembrane region" description="Helical" evidence="1">
    <location>
        <begin position="20"/>
        <end position="37"/>
    </location>
</feature>
<keyword evidence="1" id="KW-1133">Transmembrane helix</keyword>
<gene>
    <name evidence="2" type="ORF">NCTC11564_00590</name>
</gene>
<accession>A0A9X8XHD6</accession>
<feature type="transmembrane region" description="Helical" evidence="1">
    <location>
        <begin position="216"/>
        <end position="240"/>
    </location>
</feature>
<proteinExistence type="predicted"/>